<keyword evidence="1" id="KW-1133">Transmembrane helix</keyword>
<gene>
    <name evidence="2" type="ORF">G6N74_04815</name>
</gene>
<dbReference type="EMBL" id="JAAKZG010000002">
    <property type="protein sequence ID" value="NGN40377.1"/>
    <property type="molecule type" value="Genomic_DNA"/>
</dbReference>
<evidence type="ECO:0000313" key="3">
    <source>
        <dbReference type="Proteomes" id="UP000481252"/>
    </source>
</evidence>
<keyword evidence="1" id="KW-0812">Transmembrane</keyword>
<dbReference type="RefSeq" id="WP_165114947.1">
    <property type="nucleotide sequence ID" value="NZ_JAAKZG010000002.1"/>
</dbReference>
<keyword evidence="3" id="KW-1185">Reference proteome</keyword>
<dbReference type="Proteomes" id="UP000481252">
    <property type="component" value="Unassembled WGS sequence"/>
</dbReference>
<reference evidence="2 3" key="1">
    <citation type="submission" date="2020-02" db="EMBL/GenBank/DDBJ databases">
        <title>Genome sequence of the type strain CGMCC 1.15528 of Mesorhizobium zhangyense.</title>
        <authorList>
            <person name="Gao J."/>
            <person name="Sun J."/>
        </authorList>
    </citation>
    <scope>NUCLEOTIDE SEQUENCE [LARGE SCALE GENOMIC DNA]</scope>
    <source>
        <strain evidence="2 3">CGMCC 1.15528</strain>
    </source>
</reference>
<protein>
    <submittedName>
        <fullName evidence="2">Uncharacterized protein</fullName>
    </submittedName>
</protein>
<sequence>MAVEALTDRGQAHGLFAEIGILYLRVATVLLALIGIFALGGTQLGWFTPDMPTAKRILQIDRPASIAGSQRIRSKLIPVDTSRRYRIGADIRVLPKEDGSPQVSIVYLGVQTYDAKGKAIRTGPGPYRFAGAANVQISSKDGWTRLEGVIAEEGDDSHRQFRPGTKAVEVVVMPNYKADKSVVSELRNVEFTQIIELDNGGDE</sequence>
<accession>A0A7C9R529</accession>
<comment type="caution">
    <text evidence="2">The sequence shown here is derived from an EMBL/GenBank/DDBJ whole genome shotgun (WGS) entry which is preliminary data.</text>
</comment>
<dbReference type="AlphaFoldDB" id="A0A7C9R529"/>
<name>A0A7C9R529_9HYPH</name>
<proteinExistence type="predicted"/>
<organism evidence="2 3">
    <name type="scientific">Mesorhizobium zhangyense</name>
    <dbReference type="NCBI Taxonomy" id="1776730"/>
    <lineage>
        <taxon>Bacteria</taxon>
        <taxon>Pseudomonadati</taxon>
        <taxon>Pseudomonadota</taxon>
        <taxon>Alphaproteobacteria</taxon>
        <taxon>Hyphomicrobiales</taxon>
        <taxon>Phyllobacteriaceae</taxon>
        <taxon>Mesorhizobium</taxon>
    </lineage>
</organism>
<feature type="transmembrane region" description="Helical" evidence="1">
    <location>
        <begin position="22"/>
        <end position="47"/>
    </location>
</feature>
<evidence type="ECO:0000313" key="2">
    <source>
        <dbReference type="EMBL" id="NGN40377.1"/>
    </source>
</evidence>
<evidence type="ECO:0000256" key="1">
    <source>
        <dbReference type="SAM" id="Phobius"/>
    </source>
</evidence>
<keyword evidence="1" id="KW-0472">Membrane</keyword>